<evidence type="ECO:0000313" key="2">
    <source>
        <dbReference type="EMBL" id="MVA76624.1"/>
    </source>
</evidence>
<sequence length="270" mass="29007">MPAPRPARHLPRWAREPDHGLSQTWTEVDGRPVRSLSTGTVRELPEVVLLPGLGAPFYLLPWVRELARWTRVTVLDLPGFTGGRAASSPSTVEGVAGVAARWLEETGRSGVVLAGHSSGAQSALRTAVLVPARISGVVLGGPTVEPRARRPLRLLVRLVRTLSGEVLPELRAVAPSYLGSGGLALLRLIWSTLRDRPEDVAPRVAHPVLVVTGEADRLASPEWSQHLAALAGGRCVPVPGAHNACFTFPRELDAVVHRTVQAWHAEHRSA</sequence>
<dbReference type="InterPro" id="IPR050471">
    <property type="entry name" value="AB_hydrolase"/>
</dbReference>
<dbReference type="AlphaFoldDB" id="A0A6A9UY53"/>
<dbReference type="InterPro" id="IPR029058">
    <property type="entry name" value="AB_hydrolase_fold"/>
</dbReference>
<dbReference type="SUPFAM" id="SSF53474">
    <property type="entry name" value="alpha/beta-Hydrolases"/>
    <property type="match status" value="1"/>
</dbReference>
<protein>
    <submittedName>
        <fullName evidence="2">Alpha/beta fold hydrolase</fullName>
    </submittedName>
</protein>
<dbReference type="RefSeq" id="WP_156610214.1">
    <property type="nucleotide sequence ID" value="NZ_WPCU01000007.1"/>
</dbReference>
<dbReference type="GO" id="GO:0016787">
    <property type="term" value="F:hydrolase activity"/>
    <property type="evidence" value="ECO:0007669"/>
    <property type="project" value="UniProtKB-KW"/>
</dbReference>
<gene>
    <name evidence="2" type="ORF">GC722_11400</name>
</gene>
<proteinExistence type="predicted"/>
<keyword evidence="3" id="KW-1185">Reference proteome</keyword>
<dbReference type="Pfam" id="PF12697">
    <property type="entry name" value="Abhydrolase_6"/>
    <property type="match status" value="1"/>
</dbReference>
<keyword evidence="2" id="KW-0378">Hydrolase</keyword>
<evidence type="ECO:0000313" key="3">
    <source>
        <dbReference type="Proteomes" id="UP000435304"/>
    </source>
</evidence>
<name>A0A6A9UY53_9ACTN</name>
<dbReference type="PANTHER" id="PTHR43433:SF10">
    <property type="entry name" value="AB HYDROLASE-1 DOMAIN-CONTAINING PROTEIN"/>
    <property type="match status" value="1"/>
</dbReference>
<dbReference type="InterPro" id="IPR000073">
    <property type="entry name" value="AB_hydrolase_1"/>
</dbReference>
<dbReference type="Gene3D" id="3.40.50.1820">
    <property type="entry name" value="alpha/beta hydrolase"/>
    <property type="match status" value="1"/>
</dbReference>
<feature type="domain" description="AB hydrolase-1" evidence="1">
    <location>
        <begin position="47"/>
        <end position="251"/>
    </location>
</feature>
<dbReference type="Proteomes" id="UP000435304">
    <property type="component" value="Unassembled WGS sequence"/>
</dbReference>
<accession>A0A6A9UY53</accession>
<dbReference type="EMBL" id="WPCU01000007">
    <property type="protein sequence ID" value="MVA76624.1"/>
    <property type="molecule type" value="Genomic_DNA"/>
</dbReference>
<reference evidence="2 3" key="1">
    <citation type="submission" date="2019-12" db="EMBL/GenBank/DDBJ databases">
        <title>Auraticoccus cholistani sp. nov., an actinomycete isolated from soil of Cholistan desert.</title>
        <authorList>
            <person name="Cheema M.T."/>
        </authorList>
    </citation>
    <scope>NUCLEOTIDE SEQUENCE [LARGE SCALE GENOMIC DNA]</scope>
    <source>
        <strain evidence="2 3">F435</strain>
    </source>
</reference>
<comment type="caution">
    <text evidence="2">The sequence shown here is derived from an EMBL/GenBank/DDBJ whole genome shotgun (WGS) entry which is preliminary data.</text>
</comment>
<evidence type="ECO:0000259" key="1">
    <source>
        <dbReference type="Pfam" id="PF12697"/>
    </source>
</evidence>
<dbReference type="PANTHER" id="PTHR43433">
    <property type="entry name" value="HYDROLASE, ALPHA/BETA FOLD FAMILY PROTEIN"/>
    <property type="match status" value="1"/>
</dbReference>
<organism evidence="2 3">
    <name type="scientific">Auraticoccus cholistanensis</name>
    <dbReference type="NCBI Taxonomy" id="2656650"/>
    <lineage>
        <taxon>Bacteria</taxon>
        <taxon>Bacillati</taxon>
        <taxon>Actinomycetota</taxon>
        <taxon>Actinomycetes</taxon>
        <taxon>Propionibacteriales</taxon>
        <taxon>Propionibacteriaceae</taxon>
        <taxon>Auraticoccus</taxon>
    </lineage>
</organism>